<reference evidence="2 3" key="1">
    <citation type="submission" date="2018-05" db="EMBL/GenBank/DDBJ databases">
        <title>Genomic Encyclopedia of Type Strains, Phase IV (KMG-V): Genome sequencing to study the core and pangenomes of soil and plant-associated prokaryotes.</title>
        <authorList>
            <person name="Whitman W."/>
        </authorList>
    </citation>
    <scope>NUCLEOTIDE SEQUENCE [LARGE SCALE GENOMIC DNA]</scope>
    <source>
        <strain evidence="2 3">SCZa-39</strain>
    </source>
</reference>
<evidence type="ECO:0000313" key="2">
    <source>
        <dbReference type="EMBL" id="PVX86441.1"/>
    </source>
</evidence>
<keyword evidence="3" id="KW-1185">Reference proteome</keyword>
<proteinExistence type="predicted"/>
<feature type="region of interest" description="Disordered" evidence="1">
    <location>
        <begin position="84"/>
        <end position="112"/>
    </location>
</feature>
<evidence type="ECO:0000256" key="1">
    <source>
        <dbReference type="SAM" id="MobiDB-lite"/>
    </source>
</evidence>
<dbReference type="Proteomes" id="UP000245712">
    <property type="component" value="Unassembled WGS sequence"/>
</dbReference>
<name>A0ABX5KTQ2_9BURK</name>
<feature type="compositionally biased region" description="Polar residues" evidence="1">
    <location>
        <begin position="84"/>
        <end position="97"/>
    </location>
</feature>
<gene>
    <name evidence="2" type="ORF">C7402_102277</name>
</gene>
<dbReference type="RefSeq" id="WP_116609854.1">
    <property type="nucleotide sequence ID" value="NZ_QEOB01000002.1"/>
</dbReference>
<accession>A0ABX5KTQ2</accession>
<comment type="caution">
    <text evidence="2">The sequence shown here is derived from an EMBL/GenBank/DDBJ whole genome shotgun (WGS) entry which is preliminary data.</text>
</comment>
<evidence type="ECO:0000313" key="3">
    <source>
        <dbReference type="Proteomes" id="UP000245712"/>
    </source>
</evidence>
<protein>
    <submittedName>
        <fullName evidence="2">Uncharacterized protein</fullName>
    </submittedName>
</protein>
<dbReference type="EMBL" id="QEOB01000002">
    <property type="protein sequence ID" value="PVX86441.1"/>
    <property type="molecule type" value="Genomic_DNA"/>
</dbReference>
<sequence>MGGFCVYGQSMEVARARAAKKISTFDSEAKRPLTEVEWRERVDEEASGIFTRMKPVRVSPEFDAPQFARDFIDLAARTAPPLTLSRTWPSCASTRSSTLKETRSRAKPAASR</sequence>
<organism evidence="2 3">
    <name type="scientific">Paraburkholderia unamae</name>
    <dbReference type="NCBI Taxonomy" id="219649"/>
    <lineage>
        <taxon>Bacteria</taxon>
        <taxon>Pseudomonadati</taxon>
        <taxon>Pseudomonadota</taxon>
        <taxon>Betaproteobacteria</taxon>
        <taxon>Burkholderiales</taxon>
        <taxon>Burkholderiaceae</taxon>
        <taxon>Paraburkholderia</taxon>
    </lineage>
</organism>